<keyword evidence="6" id="KW-1185">Reference proteome</keyword>
<dbReference type="PANTHER" id="PTHR47431:SF4">
    <property type="entry name" value="ZN(II)2CYS6 TRANSCRIPTION FACTOR (EUROFUNG)"/>
    <property type="match status" value="1"/>
</dbReference>
<keyword evidence="1" id="KW-0479">Metal-binding</keyword>
<reference evidence="5 6" key="1">
    <citation type="submission" date="2018-12" db="EMBL/GenBank/DDBJ databases">
        <title>Draft genome sequence of Xylaria grammica IHI A82.</title>
        <authorList>
            <person name="Buettner E."/>
            <person name="Kellner H."/>
        </authorList>
    </citation>
    <scope>NUCLEOTIDE SEQUENCE [LARGE SCALE GENOMIC DNA]</scope>
    <source>
        <strain evidence="5 6">IHI A82</strain>
    </source>
</reference>
<feature type="compositionally biased region" description="Polar residues" evidence="3">
    <location>
        <begin position="104"/>
        <end position="117"/>
    </location>
</feature>
<dbReference type="GO" id="GO:0006351">
    <property type="term" value="P:DNA-templated transcription"/>
    <property type="evidence" value="ECO:0007669"/>
    <property type="project" value="InterPro"/>
</dbReference>
<dbReference type="SUPFAM" id="SSF57701">
    <property type="entry name" value="Zn2/Cys6 DNA-binding domain"/>
    <property type="match status" value="1"/>
</dbReference>
<evidence type="ECO:0000313" key="5">
    <source>
        <dbReference type="EMBL" id="RWA11323.1"/>
    </source>
</evidence>
<dbReference type="GO" id="GO:0003677">
    <property type="term" value="F:DNA binding"/>
    <property type="evidence" value="ECO:0007669"/>
    <property type="project" value="InterPro"/>
</dbReference>
<dbReference type="STRING" id="363999.A0A439DA88"/>
<gene>
    <name evidence="5" type="ORF">EKO27_g3771</name>
</gene>
<dbReference type="InterPro" id="IPR036864">
    <property type="entry name" value="Zn2-C6_fun-type_DNA-bd_sf"/>
</dbReference>
<dbReference type="CDD" id="cd12148">
    <property type="entry name" value="fungal_TF_MHR"/>
    <property type="match status" value="1"/>
</dbReference>
<sequence>MNPEDQSLVAAKALGGRVSVACLPCRSRHVRCDAQQPVCVRCSSEGRTCQYVKSRRGGLNRARLAERRRARDSDRATAGSPSDASAEARSPERALRQGYRATGEHSSTLSQGPSVRTSESEVSDLEGEYGTPNSITDIQFSSVANDFLVKLYYRHFHRCHPCVLPQHKLQQYYDEIPEQRGLVLLVAVMRLIGSLYSCPDLTPQLQDKVREEFQAAKKLAPDPFLAQCHLLYSIALYWSAEKEKAREEIDAAIGIALDLVLEESFRRTWWQLFCIDAYYAAIKRSPTFALCEVDTDADLPCEEDEYESGLIPTPKTLDDFDSREFAPETQCFSSFAYLIGATRSIALALSAGAPDASNWLSPNTIAEVDAIIDGWFLLLPKSKREVVKEGNVVDELMFQAQMAVHANLIALHRPFSRLPFHPLEGVSSCLVGPPKRLPMKDSETAHTQRCLQSIEAQLQFLVLPVQPFRHSPFTICMTAASKVWPQGVKNLDEIQSIAQEVLSRKNESPRRTTPEKASANSQKPLAVDGAPCIEGLDNWINPTITLENPDSLSPYWNFSNDFQPDIPIWFSSY</sequence>
<dbReference type="Gene3D" id="4.10.240.10">
    <property type="entry name" value="Zn(2)-C6 fungal-type DNA-binding domain"/>
    <property type="match status" value="1"/>
</dbReference>
<dbReference type="Pfam" id="PF00172">
    <property type="entry name" value="Zn_clus"/>
    <property type="match status" value="1"/>
</dbReference>
<dbReference type="SMART" id="SM00066">
    <property type="entry name" value="GAL4"/>
    <property type="match status" value="1"/>
</dbReference>
<evidence type="ECO:0000259" key="4">
    <source>
        <dbReference type="PROSITE" id="PS50048"/>
    </source>
</evidence>
<dbReference type="PROSITE" id="PS00463">
    <property type="entry name" value="ZN2_CY6_FUNGAL_1"/>
    <property type="match status" value="1"/>
</dbReference>
<proteinExistence type="predicted"/>
<organism evidence="5 6">
    <name type="scientific">Xylaria grammica</name>
    <dbReference type="NCBI Taxonomy" id="363999"/>
    <lineage>
        <taxon>Eukaryota</taxon>
        <taxon>Fungi</taxon>
        <taxon>Dikarya</taxon>
        <taxon>Ascomycota</taxon>
        <taxon>Pezizomycotina</taxon>
        <taxon>Sordariomycetes</taxon>
        <taxon>Xylariomycetidae</taxon>
        <taxon>Xylariales</taxon>
        <taxon>Xylariaceae</taxon>
        <taxon>Xylaria</taxon>
    </lineage>
</organism>
<dbReference type="PROSITE" id="PS50048">
    <property type="entry name" value="ZN2_CY6_FUNGAL_2"/>
    <property type="match status" value="1"/>
</dbReference>
<feature type="region of interest" description="Disordered" evidence="3">
    <location>
        <begin position="502"/>
        <end position="524"/>
    </location>
</feature>
<dbReference type="PANTHER" id="PTHR47431">
    <property type="entry name" value="ZN(II)2CYS6 TRANSCRIPTION FACTOR (EUROFUNG)-RELATED"/>
    <property type="match status" value="1"/>
</dbReference>
<dbReference type="AlphaFoldDB" id="A0A439DA88"/>
<accession>A0A439DA88</accession>
<comment type="caution">
    <text evidence="5">The sequence shown here is derived from an EMBL/GenBank/DDBJ whole genome shotgun (WGS) entry which is preliminary data.</text>
</comment>
<evidence type="ECO:0000256" key="3">
    <source>
        <dbReference type="SAM" id="MobiDB-lite"/>
    </source>
</evidence>
<dbReference type="EMBL" id="RYZI01000083">
    <property type="protein sequence ID" value="RWA11323.1"/>
    <property type="molecule type" value="Genomic_DNA"/>
</dbReference>
<dbReference type="InterPro" id="IPR001138">
    <property type="entry name" value="Zn2Cys6_DnaBD"/>
</dbReference>
<dbReference type="Pfam" id="PF04082">
    <property type="entry name" value="Fungal_trans"/>
    <property type="match status" value="1"/>
</dbReference>
<keyword evidence="2" id="KW-0539">Nucleus</keyword>
<feature type="region of interest" description="Disordered" evidence="3">
    <location>
        <begin position="60"/>
        <end position="130"/>
    </location>
</feature>
<dbReference type="GO" id="GO:0008270">
    <property type="term" value="F:zinc ion binding"/>
    <property type="evidence" value="ECO:0007669"/>
    <property type="project" value="InterPro"/>
</dbReference>
<evidence type="ECO:0000256" key="1">
    <source>
        <dbReference type="ARBA" id="ARBA00022723"/>
    </source>
</evidence>
<dbReference type="CDD" id="cd00067">
    <property type="entry name" value="GAL4"/>
    <property type="match status" value="1"/>
</dbReference>
<dbReference type="GO" id="GO:0000981">
    <property type="term" value="F:DNA-binding transcription factor activity, RNA polymerase II-specific"/>
    <property type="evidence" value="ECO:0007669"/>
    <property type="project" value="InterPro"/>
</dbReference>
<feature type="compositionally biased region" description="Basic and acidic residues" evidence="3">
    <location>
        <begin position="63"/>
        <end position="75"/>
    </location>
</feature>
<name>A0A439DA88_9PEZI</name>
<protein>
    <recommendedName>
        <fullName evidence="4">Zn(2)-C6 fungal-type domain-containing protein</fullName>
    </recommendedName>
</protein>
<evidence type="ECO:0000313" key="6">
    <source>
        <dbReference type="Proteomes" id="UP000286045"/>
    </source>
</evidence>
<dbReference type="InterPro" id="IPR007219">
    <property type="entry name" value="XnlR_reg_dom"/>
</dbReference>
<feature type="compositionally biased region" description="Basic and acidic residues" evidence="3">
    <location>
        <begin position="502"/>
        <end position="514"/>
    </location>
</feature>
<dbReference type="Proteomes" id="UP000286045">
    <property type="component" value="Unassembled WGS sequence"/>
</dbReference>
<feature type="domain" description="Zn(2)-C6 fungal-type" evidence="4">
    <location>
        <begin position="21"/>
        <end position="51"/>
    </location>
</feature>
<evidence type="ECO:0000256" key="2">
    <source>
        <dbReference type="ARBA" id="ARBA00023242"/>
    </source>
</evidence>